<keyword evidence="3 9" id="KW-0813">Transport</keyword>
<feature type="domain" description="High potential iron-sulfur proteins family profile" evidence="10">
    <location>
        <begin position="45"/>
        <end position="119"/>
    </location>
</feature>
<dbReference type="EMBL" id="CP140153">
    <property type="protein sequence ID" value="WQH15774.1"/>
    <property type="molecule type" value="Genomic_DNA"/>
</dbReference>
<keyword evidence="8 9" id="KW-0411">Iron-sulfur</keyword>
<dbReference type="SUPFAM" id="SSF57652">
    <property type="entry name" value="HIPIP (high potential iron protein)"/>
    <property type="match status" value="1"/>
</dbReference>
<comment type="subunit">
    <text evidence="2 9">Homodimer.</text>
</comment>
<evidence type="ECO:0000256" key="3">
    <source>
        <dbReference type="ARBA" id="ARBA00022448"/>
    </source>
</evidence>
<evidence type="ECO:0000256" key="6">
    <source>
        <dbReference type="ARBA" id="ARBA00022982"/>
    </source>
</evidence>
<evidence type="ECO:0000256" key="1">
    <source>
        <dbReference type="ARBA" id="ARBA00002137"/>
    </source>
</evidence>
<dbReference type="PROSITE" id="PS51373">
    <property type="entry name" value="HIPIP"/>
    <property type="match status" value="1"/>
</dbReference>
<evidence type="ECO:0000256" key="5">
    <source>
        <dbReference type="ARBA" id="ARBA00022723"/>
    </source>
</evidence>
<evidence type="ECO:0000256" key="2">
    <source>
        <dbReference type="ARBA" id="ARBA00011738"/>
    </source>
</evidence>
<sequence>MTDKHTSRFGRSEFDLPMDRSRRRFVGGALASAVIPLMAIAPAQAQELEQLSEDDAMAKSLDYKHDASEVEHASYKAGQTCANCALYKADAAGEGWGGCSIFRGKAVKGTGWCSSYVKG</sequence>
<dbReference type="PROSITE" id="PS51318">
    <property type="entry name" value="TAT"/>
    <property type="match status" value="1"/>
</dbReference>
<dbReference type="InterPro" id="IPR000170">
    <property type="entry name" value="High_potential_FeS_prot"/>
</dbReference>
<keyword evidence="6 9" id="KW-0249">Electron transport</keyword>
<proteinExistence type="inferred from homology"/>
<evidence type="ECO:0000256" key="8">
    <source>
        <dbReference type="ARBA" id="ARBA00023014"/>
    </source>
</evidence>
<evidence type="ECO:0000313" key="11">
    <source>
        <dbReference type="EMBL" id="WQH15774.1"/>
    </source>
</evidence>
<keyword evidence="4 9" id="KW-0004">4Fe-4S</keyword>
<dbReference type="Pfam" id="PF01355">
    <property type="entry name" value="HIPIP"/>
    <property type="match status" value="1"/>
</dbReference>
<evidence type="ECO:0000313" key="12">
    <source>
        <dbReference type="Proteomes" id="UP001327459"/>
    </source>
</evidence>
<dbReference type="RefSeq" id="WP_322520798.1">
    <property type="nucleotide sequence ID" value="NZ_CP140153.1"/>
</dbReference>
<comment type="similarity">
    <text evidence="9">Belongs to the high-potential iron-sulfur protein (HiPIP) family.</text>
</comment>
<keyword evidence="5 9" id="KW-0479">Metal-binding</keyword>
<dbReference type="InterPro" id="IPR006311">
    <property type="entry name" value="TAT_signal"/>
</dbReference>
<protein>
    <recommendedName>
        <fullName evidence="9">High-potential iron-sulfur protein</fullName>
        <shortName evidence="9">HiPIP</shortName>
    </recommendedName>
</protein>
<evidence type="ECO:0000256" key="4">
    <source>
        <dbReference type="ARBA" id="ARBA00022485"/>
    </source>
</evidence>
<keyword evidence="7 9" id="KW-0408">Iron</keyword>
<accession>A0ABZ0YW17</accession>
<evidence type="ECO:0000259" key="10">
    <source>
        <dbReference type="PROSITE" id="PS51373"/>
    </source>
</evidence>
<organism evidence="11 12">
    <name type="scientific">Guyparkeria halophila</name>
    <dbReference type="NCBI Taxonomy" id="47960"/>
    <lineage>
        <taxon>Bacteria</taxon>
        <taxon>Pseudomonadati</taxon>
        <taxon>Pseudomonadota</taxon>
        <taxon>Gammaproteobacteria</taxon>
        <taxon>Chromatiales</taxon>
        <taxon>Thioalkalibacteraceae</taxon>
        <taxon>Guyparkeria</taxon>
    </lineage>
</organism>
<keyword evidence="12" id="KW-1185">Reference proteome</keyword>
<evidence type="ECO:0000256" key="9">
    <source>
        <dbReference type="RuleBase" id="RU000620"/>
    </source>
</evidence>
<dbReference type="Proteomes" id="UP001327459">
    <property type="component" value="Chromosome"/>
</dbReference>
<comment type="function">
    <text evidence="1 9">Specific class of high-redox-potential 4Fe-4S ferredoxins. Functions in anaerobic electron transport in most purple and in some other photosynthetic bacteria and in at least one genus (Paracoccus) of halophilic, denitrifying bacteria.</text>
</comment>
<dbReference type="InterPro" id="IPR036369">
    <property type="entry name" value="HIPIP_sf"/>
</dbReference>
<gene>
    <name evidence="11" type="ORF">SR882_08375</name>
</gene>
<dbReference type="Gene3D" id="4.10.490.10">
    <property type="entry name" value="High potential iron-sulphur protein"/>
    <property type="match status" value="1"/>
</dbReference>
<reference evidence="11 12" key="1">
    <citation type="submission" date="2023-11" db="EMBL/GenBank/DDBJ databases">
        <title>MicrobeMod: A computational toolkit for identifying prokaryotic methylation and restriction-modification with nanopore sequencing.</title>
        <authorList>
            <person name="Crits-Christoph A."/>
            <person name="Kang S.C."/>
            <person name="Lee H."/>
            <person name="Ostrov N."/>
        </authorList>
    </citation>
    <scope>NUCLEOTIDE SEQUENCE [LARGE SCALE GENOMIC DNA]</scope>
    <source>
        <strain evidence="11 12">ATCC 49870</strain>
    </source>
</reference>
<name>A0ABZ0YW17_9GAMM</name>
<evidence type="ECO:0000256" key="7">
    <source>
        <dbReference type="ARBA" id="ARBA00023004"/>
    </source>
</evidence>